<gene>
    <name evidence="2" type="ORF">Sant_P0134</name>
</gene>
<feature type="domain" description="HTH rpiR-type" evidence="1">
    <location>
        <begin position="30"/>
        <end position="106"/>
    </location>
</feature>
<dbReference type="PATRIC" id="fig|1239307.3.peg.4667"/>
<dbReference type="InterPro" id="IPR046348">
    <property type="entry name" value="SIS_dom_sf"/>
</dbReference>
<dbReference type="InterPro" id="IPR000281">
    <property type="entry name" value="HTH_RpiR"/>
</dbReference>
<protein>
    <submittedName>
        <fullName evidence="2">RpiR family transcriptional regulator</fullName>
    </submittedName>
</protein>
<organism evidence="2 3">
    <name type="scientific">Sodalis praecaptivus</name>
    <dbReference type="NCBI Taxonomy" id="1239307"/>
    <lineage>
        <taxon>Bacteria</taxon>
        <taxon>Pseudomonadati</taxon>
        <taxon>Pseudomonadota</taxon>
        <taxon>Gammaproteobacteria</taxon>
        <taxon>Enterobacterales</taxon>
        <taxon>Bruguierivoracaceae</taxon>
        <taxon>Sodalis</taxon>
    </lineage>
</organism>
<dbReference type="Gene3D" id="1.10.10.10">
    <property type="entry name" value="Winged helix-like DNA-binding domain superfamily/Winged helix DNA-binding domain"/>
    <property type="match status" value="1"/>
</dbReference>
<dbReference type="InterPro" id="IPR036388">
    <property type="entry name" value="WH-like_DNA-bd_sf"/>
</dbReference>
<evidence type="ECO:0000313" key="3">
    <source>
        <dbReference type="Proteomes" id="UP000019028"/>
    </source>
</evidence>
<dbReference type="AlphaFoldDB" id="W0I3Y3"/>
<keyword evidence="3" id="KW-1185">Reference proteome</keyword>
<sequence length="304" mass="33086">MADSELTQDTVFVDAAAEKAGQAPNERSAIYGELERRAKGKRLTPAQRRIAQCLIENRNEIGFLSSLEVAKLANVSQPSVTRFATSLGFNGYLEMRKHLRANLVASDAPMEPTTNRYQAAALAEIQNLEMLNAVLGDEALIDGFGKAMATSRPLAVLGLRAAAGLAAQFSYFAAKVHPDVRLLSGGGSIIEDILEQVKAAGGKTLLAFMMPLYPRETLKAMEFAKEIGLTVVLVTDVSLADNSAWADRVLQAPINTDLVFDSYSSPVLLVSVLLDAMCNHMKTESQKRLDQVDISSRKRKVFIR</sequence>
<dbReference type="SUPFAM" id="SSF46689">
    <property type="entry name" value="Homeodomain-like"/>
    <property type="match status" value="1"/>
</dbReference>
<dbReference type="GO" id="GO:0097367">
    <property type="term" value="F:carbohydrate derivative binding"/>
    <property type="evidence" value="ECO:0007669"/>
    <property type="project" value="InterPro"/>
</dbReference>
<dbReference type="GO" id="GO:0003700">
    <property type="term" value="F:DNA-binding transcription factor activity"/>
    <property type="evidence" value="ECO:0007669"/>
    <property type="project" value="InterPro"/>
</dbReference>
<dbReference type="OrthoDB" id="6636144at2"/>
<dbReference type="PROSITE" id="PS51071">
    <property type="entry name" value="HTH_RPIR"/>
    <property type="match status" value="1"/>
</dbReference>
<dbReference type="InterPro" id="IPR047640">
    <property type="entry name" value="RpiR-like"/>
</dbReference>
<proteinExistence type="predicted"/>
<dbReference type="GO" id="GO:1901135">
    <property type="term" value="P:carbohydrate derivative metabolic process"/>
    <property type="evidence" value="ECO:0007669"/>
    <property type="project" value="InterPro"/>
</dbReference>
<accession>W0I3Y3</accession>
<dbReference type="EMBL" id="CP006570">
    <property type="protein sequence ID" value="AHF79180.1"/>
    <property type="molecule type" value="Genomic_DNA"/>
</dbReference>
<evidence type="ECO:0000313" key="2">
    <source>
        <dbReference type="EMBL" id="AHF79180.1"/>
    </source>
</evidence>
<dbReference type="PANTHER" id="PTHR30514">
    <property type="entry name" value="GLUCOKINASE"/>
    <property type="match status" value="1"/>
</dbReference>
<evidence type="ECO:0000259" key="1">
    <source>
        <dbReference type="PROSITE" id="PS51071"/>
    </source>
</evidence>
<dbReference type="InterPro" id="IPR009057">
    <property type="entry name" value="Homeodomain-like_sf"/>
</dbReference>
<keyword evidence="2" id="KW-0614">Plasmid</keyword>
<dbReference type="Proteomes" id="UP000019028">
    <property type="component" value="Plasmid pHS1"/>
</dbReference>
<dbReference type="PANTHER" id="PTHR30514:SF18">
    <property type="entry name" value="RPIR-FAMILY TRANSCRIPTIONAL REGULATOR"/>
    <property type="match status" value="1"/>
</dbReference>
<dbReference type="SUPFAM" id="SSF53697">
    <property type="entry name" value="SIS domain"/>
    <property type="match status" value="1"/>
</dbReference>
<geneLocation type="plasmid" evidence="2 3">
    <name>pHS1</name>
</geneLocation>
<dbReference type="GO" id="GO:0003677">
    <property type="term" value="F:DNA binding"/>
    <property type="evidence" value="ECO:0007669"/>
    <property type="project" value="InterPro"/>
</dbReference>
<reference evidence="2 3" key="1">
    <citation type="journal article" date="2014" name="Genome Biol. Evol.">
        <title>Genome degeneration and adaptation in a nascent stage of symbiosis.</title>
        <authorList>
            <person name="Oakeson K.F."/>
            <person name="Gil R."/>
            <person name="Clayton A.L."/>
            <person name="Dunn D.M."/>
            <person name="von Niederhausern A.C."/>
            <person name="Hamil C."/>
            <person name="Aoyagi A."/>
            <person name="Duval B."/>
            <person name="Baca A."/>
            <person name="Silva F.J."/>
            <person name="Vallier A."/>
            <person name="Jackson D.G."/>
            <person name="Latorre A."/>
            <person name="Weiss R.B."/>
            <person name="Heddi A."/>
            <person name="Moya A."/>
            <person name="Dale C."/>
        </authorList>
    </citation>
    <scope>NUCLEOTIDE SEQUENCE [LARGE SCALE GENOMIC DNA]</scope>
    <source>
        <strain evidence="2 3">HS1</strain>
        <plasmid evidence="3">Plasmid pHS1</plasmid>
    </source>
</reference>
<dbReference type="HOGENOM" id="CLU_055769_1_1_6"/>
<dbReference type="Gene3D" id="3.40.50.10490">
    <property type="entry name" value="Glucose-6-phosphate isomerase like protein, domain 1"/>
    <property type="match status" value="1"/>
</dbReference>
<dbReference type="Pfam" id="PF01418">
    <property type="entry name" value="HTH_6"/>
    <property type="match status" value="1"/>
</dbReference>
<name>W0I3Y3_9GAMM</name>
<dbReference type="KEGG" id="sod:Sant_P0134"/>